<dbReference type="OrthoDB" id="5588512at2"/>
<dbReference type="AlphaFoldDB" id="A0A072HIE0"/>
<dbReference type="EMBL" id="JABCLD010001111">
    <property type="protein sequence ID" value="NMU25515.1"/>
    <property type="molecule type" value="Genomic_DNA"/>
</dbReference>
<proteinExistence type="predicted"/>
<evidence type="ECO:0000313" key="3">
    <source>
        <dbReference type="EMBL" id="OXE34685.1"/>
    </source>
</evidence>
<evidence type="ECO:0000313" key="6">
    <source>
        <dbReference type="Proteomes" id="UP000321504"/>
    </source>
</evidence>
<reference evidence="4 6" key="2">
    <citation type="submission" date="2019-08" db="EMBL/GenBank/DDBJ databases">
        <title>Emerging of two pre-pandemic pathogenic O4:KUT lineages of Vibrio parahaemolyticus in coastal eastern China.</title>
        <authorList>
            <person name="Yu H."/>
        </authorList>
    </citation>
    <scope>NUCLEOTIDE SEQUENCE [LARGE SCALE GENOMIC DNA]</scope>
    <source>
        <strain evidence="4 6">HZ17-383</strain>
    </source>
</reference>
<evidence type="ECO:0000313" key="7">
    <source>
        <dbReference type="Proteomes" id="UP000518904"/>
    </source>
</evidence>
<protein>
    <recommendedName>
        <fullName evidence="9">LITAF domain-containing protein</fullName>
    </recommendedName>
</protein>
<dbReference type="RefSeq" id="WP_005393681.1">
    <property type="nucleotide sequence ID" value="NZ_CANUHV010000056.1"/>
</dbReference>
<evidence type="ECO:0008006" key="9">
    <source>
        <dbReference type="Google" id="ProtNLM"/>
    </source>
</evidence>
<dbReference type="GeneID" id="1190898"/>
<evidence type="ECO:0000313" key="8">
    <source>
        <dbReference type="Proteomes" id="UP000555836"/>
    </source>
</evidence>
<accession>A0A072HIE0</accession>
<dbReference type="EMBL" id="NIXT01000021">
    <property type="protein sequence ID" value="OXE34685.1"/>
    <property type="molecule type" value="Genomic_DNA"/>
</dbReference>
<gene>
    <name evidence="3" type="ORF">CA163_01035</name>
    <name evidence="4" type="ORF">FVP01_00360</name>
    <name evidence="2" type="ORF">HKB16_27870</name>
    <name evidence="1" type="ORF">HKB21_07765</name>
</gene>
<dbReference type="OMA" id="ERHTICE"/>
<reference evidence="3 5" key="1">
    <citation type="journal article" date="2017" name="Appl. Environ. Microbiol.">
        <title>Parallel evolution of two clades of a major Atlantic endemic Vibrio parahaemolyticus pathogen lineage by independent acquisition of related pathogenicity islands.</title>
        <authorList>
            <person name="Xu F."/>
            <person name="Gonzalez-Escalona N."/>
            <person name="Drees K.P."/>
            <person name="Sebra R.P."/>
            <person name="Cooper V.S."/>
            <person name="Jones S.H."/>
            <person name="Whistler C.A."/>
        </authorList>
    </citation>
    <scope>NUCLEOTIDE SEQUENCE [LARGE SCALE GENOMIC DNA]</scope>
    <source>
        <strain evidence="3 5">MAVP-3</strain>
    </source>
</reference>
<evidence type="ECO:0000313" key="4">
    <source>
        <dbReference type="EMBL" id="TXN17473.1"/>
    </source>
</evidence>
<name>A0A072HIE0_VIBPH</name>
<evidence type="ECO:0000313" key="1">
    <source>
        <dbReference type="EMBL" id="NMU25515.1"/>
    </source>
</evidence>
<sequence>MSNKTEVLMCPTCGVETHHVVVLVRKKSGFEGDKNRNKKEFIAGFLKSVVFGAFLASMDEFERHLICENCGHKTIQQ</sequence>
<dbReference type="Proteomes" id="UP000555836">
    <property type="component" value="Unassembled WGS sequence"/>
</dbReference>
<organism evidence="2 7">
    <name type="scientific">Vibrio parahaemolyticus</name>
    <dbReference type="NCBI Taxonomy" id="670"/>
    <lineage>
        <taxon>Bacteria</taxon>
        <taxon>Pseudomonadati</taxon>
        <taxon>Pseudomonadota</taxon>
        <taxon>Gammaproteobacteria</taxon>
        <taxon>Vibrionales</taxon>
        <taxon>Vibrionaceae</taxon>
        <taxon>Vibrio</taxon>
    </lineage>
</organism>
<dbReference type="Proteomes" id="UP000321504">
    <property type="component" value="Unassembled WGS sequence"/>
</dbReference>
<evidence type="ECO:0000313" key="5">
    <source>
        <dbReference type="Proteomes" id="UP000214596"/>
    </source>
</evidence>
<dbReference type="EMBL" id="JABCLB010002501">
    <property type="protein sequence ID" value="NMU86669.1"/>
    <property type="molecule type" value="Genomic_DNA"/>
</dbReference>
<comment type="caution">
    <text evidence="2">The sequence shown here is derived from an EMBL/GenBank/DDBJ whole genome shotgun (WGS) entry which is preliminary data.</text>
</comment>
<reference evidence="7 8" key="3">
    <citation type="submission" date="2020-04" db="EMBL/GenBank/DDBJ databases">
        <title>Whole-genome sequencing of Vibrio spp. from China reveals different genetic environments of blaCTX-M-14 among diverse lineages.</title>
        <authorList>
            <person name="Zheng Z."/>
            <person name="Ye L."/>
            <person name="Chen S."/>
        </authorList>
    </citation>
    <scope>NUCLEOTIDE SEQUENCE [LARGE SCALE GENOMIC DNA]</scope>
    <source>
        <strain evidence="2 7">Vb0551</strain>
        <strain evidence="1 8">Vb0574</strain>
    </source>
</reference>
<evidence type="ECO:0000313" key="2">
    <source>
        <dbReference type="EMBL" id="NMU86669.1"/>
    </source>
</evidence>
<dbReference type="EMBL" id="VRMQ01000001">
    <property type="protein sequence ID" value="TXN17473.1"/>
    <property type="molecule type" value="Genomic_DNA"/>
</dbReference>
<dbReference type="Proteomes" id="UP000518904">
    <property type="component" value="Unassembled WGS sequence"/>
</dbReference>
<dbReference type="Proteomes" id="UP000214596">
    <property type="component" value="Unassembled WGS sequence"/>
</dbReference>